<name>A0A6J7M2C2_9ZZZZ</name>
<dbReference type="InterPro" id="IPR027417">
    <property type="entry name" value="P-loop_NTPase"/>
</dbReference>
<accession>A0A6J7M2C2</accession>
<organism evidence="1">
    <name type="scientific">freshwater metagenome</name>
    <dbReference type="NCBI Taxonomy" id="449393"/>
    <lineage>
        <taxon>unclassified sequences</taxon>
        <taxon>metagenomes</taxon>
        <taxon>ecological metagenomes</taxon>
    </lineage>
</organism>
<gene>
    <name evidence="1" type="ORF">UFOPK3772_03640</name>
</gene>
<protein>
    <submittedName>
        <fullName evidence="1">Unannotated protein</fullName>
    </submittedName>
</protein>
<proteinExistence type="predicted"/>
<evidence type="ECO:0000313" key="1">
    <source>
        <dbReference type="EMBL" id="CAB4974906.1"/>
    </source>
</evidence>
<sequence>MAWSEYDPRYDLPAYVGTPRTYLIATTQRTGSHMLAHLLGARGDVGVPFAYLNDYRSSLELTRRGIANTESAQLALLQEMGVRRTGSSGWFGIKAHWHTWSAVLSKPMLAARCSPTSSST</sequence>
<reference evidence="1" key="1">
    <citation type="submission" date="2020-05" db="EMBL/GenBank/DDBJ databases">
        <authorList>
            <person name="Chiriac C."/>
            <person name="Salcher M."/>
            <person name="Ghai R."/>
            <person name="Kavagutti S V."/>
        </authorList>
    </citation>
    <scope>NUCLEOTIDE SEQUENCE</scope>
</reference>
<dbReference type="AlphaFoldDB" id="A0A6J7M2C2"/>
<dbReference type="EMBL" id="CAFBNE010000252">
    <property type="protein sequence ID" value="CAB4974906.1"/>
    <property type="molecule type" value="Genomic_DNA"/>
</dbReference>
<dbReference type="Gene3D" id="3.40.50.300">
    <property type="entry name" value="P-loop containing nucleotide triphosphate hydrolases"/>
    <property type="match status" value="1"/>
</dbReference>